<dbReference type="AlphaFoldDB" id="A0A4Y2NVH6"/>
<gene>
    <name evidence="2" type="ORF">AVEN_255316_1</name>
</gene>
<reference evidence="2 3" key="1">
    <citation type="journal article" date="2019" name="Sci. Rep.">
        <title>Orb-weaving spider Araneus ventricosus genome elucidates the spidroin gene catalogue.</title>
        <authorList>
            <person name="Kono N."/>
            <person name="Nakamura H."/>
            <person name="Ohtoshi R."/>
            <person name="Moran D.A.P."/>
            <person name="Shinohara A."/>
            <person name="Yoshida Y."/>
            <person name="Fujiwara M."/>
            <person name="Mori M."/>
            <person name="Tomita M."/>
            <person name="Arakawa K."/>
        </authorList>
    </citation>
    <scope>NUCLEOTIDE SEQUENCE [LARGE SCALE GENOMIC DNA]</scope>
</reference>
<sequence>MSVYEHDNSKTIRATGMKFALIKQRTYQPRRQHRRESPHTSQRQETISRVCYKKSPSSAGKKEWDNGETGRSAHNVLPKVKTTPTPWQRPEIMFVTGHGPFPTYLKRFNIRSSDSCGCGHLGNPLHYATSCLFTTSYHLTKPSADLVPLWWKRVMNNNKSRAKIRKLIHFIAGNETHLFPKDGDNN</sequence>
<dbReference type="OrthoDB" id="411823at2759"/>
<protein>
    <submittedName>
        <fullName evidence="2">Uncharacterized protein</fullName>
    </submittedName>
</protein>
<evidence type="ECO:0000256" key="1">
    <source>
        <dbReference type="SAM" id="MobiDB-lite"/>
    </source>
</evidence>
<feature type="region of interest" description="Disordered" evidence="1">
    <location>
        <begin position="26"/>
        <end position="73"/>
    </location>
</feature>
<organism evidence="2 3">
    <name type="scientific">Araneus ventricosus</name>
    <name type="common">Orbweaver spider</name>
    <name type="synonym">Epeira ventricosa</name>
    <dbReference type="NCBI Taxonomy" id="182803"/>
    <lineage>
        <taxon>Eukaryota</taxon>
        <taxon>Metazoa</taxon>
        <taxon>Ecdysozoa</taxon>
        <taxon>Arthropoda</taxon>
        <taxon>Chelicerata</taxon>
        <taxon>Arachnida</taxon>
        <taxon>Araneae</taxon>
        <taxon>Araneomorphae</taxon>
        <taxon>Entelegynae</taxon>
        <taxon>Araneoidea</taxon>
        <taxon>Araneidae</taxon>
        <taxon>Araneus</taxon>
    </lineage>
</organism>
<dbReference type="Proteomes" id="UP000499080">
    <property type="component" value="Unassembled WGS sequence"/>
</dbReference>
<evidence type="ECO:0000313" key="3">
    <source>
        <dbReference type="Proteomes" id="UP000499080"/>
    </source>
</evidence>
<dbReference type="EMBL" id="BGPR01009993">
    <property type="protein sequence ID" value="GBN43615.1"/>
    <property type="molecule type" value="Genomic_DNA"/>
</dbReference>
<comment type="caution">
    <text evidence="2">The sequence shown here is derived from an EMBL/GenBank/DDBJ whole genome shotgun (WGS) entry which is preliminary data.</text>
</comment>
<accession>A0A4Y2NVH6</accession>
<evidence type="ECO:0000313" key="2">
    <source>
        <dbReference type="EMBL" id="GBN43615.1"/>
    </source>
</evidence>
<keyword evidence="3" id="KW-1185">Reference proteome</keyword>
<name>A0A4Y2NVH6_ARAVE</name>
<proteinExistence type="predicted"/>